<accession>A0A2P2QE40</accession>
<name>A0A2P2QE40_RHIMU</name>
<dbReference type="AlphaFoldDB" id="A0A2P2QE40"/>
<organism evidence="1">
    <name type="scientific">Rhizophora mucronata</name>
    <name type="common">Asiatic mangrove</name>
    <dbReference type="NCBI Taxonomy" id="61149"/>
    <lineage>
        <taxon>Eukaryota</taxon>
        <taxon>Viridiplantae</taxon>
        <taxon>Streptophyta</taxon>
        <taxon>Embryophyta</taxon>
        <taxon>Tracheophyta</taxon>
        <taxon>Spermatophyta</taxon>
        <taxon>Magnoliopsida</taxon>
        <taxon>eudicotyledons</taxon>
        <taxon>Gunneridae</taxon>
        <taxon>Pentapetalae</taxon>
        <taxon>rosids</taxon>
        <taxon>fabids</taxon>
        <taxon>Malpighiales</taxon>
        <taxon>Rhizophoraceae</taxon>
        <taxon>Rhizophora</taxon>
    </lineage>
</organism>
<proteinExistence type="predicted"/>
<reference evidence="1" key="1">
    <citation type="submission" date="2018-02" db="EMBL/GenBank/DDBJ databases">
        <title>Rhizophora mucronata_Transcriptome.</title>
        <authorList>
            <person name="Meera S.P."/>
            <person name="Sreeshan A."/>
            <person name="Augustine A."/>
        </authorList>
    </citation>
    <scope>NUCLEOTIDE SEQUENCE</scope>
    <source>
        <tissue evidence="1">Leaf</tissue>
    </source>
</reference>
<sequence length="25" mass="2864">MSLISIIYPHIPLELSMFSPDSIFI</sequence>
<protein>
    <submittedName>
        <fullName evidence="1">Uncharacterized protein</fullName>
    </submittedName>
</protein>
<dbReference type="EMBL" id="GGEC01084653">
    <property type="protein sequence ID" value="MBX65137.1"/>
    <property type="molecule type" value="Transcribed_RNA"/>
</dbReference>
<evidence type="ECO:0000313" key="1">
    <source>
        <dbReference type="EMBL" id="MBX65137.1"/>
    </source>
</evidence>